<feature type="domain" description="Glycosyl hydrolase-like 10" evidence="3">
    <location>
        <begin position="48"/>
        <end position="315"/>
    </location>
</feature>
<name>A0ABZ1C1Z1_9FIRM</name>
<dbReference type="Gene3D" id="3.20.20.80">
    <property type="entry name" value="Glycosidases"/>
    <property type="match status" value="1"/>
</dbReference>
<dbReference type="Proteomes" id="UP001332192">
    <property type="component" value="Chromosome"/>
</dbReference>
<feature type="chain" id="PRO_5047314185" evidence="2">
    <location>
        <begin position="27"/>
        <end position="601"/>
    </location>
</feature>
<feature type="signal peptide" evidence="2">
    <location>
        <begin position="1"/>
        <end position="26"/>
    </location>
</feature>
<gene>
    <name evidence="4" type="ORF">U7230_12960</name>
</gene>
<evidence type="ECO:0000313" key="4">
    <source>
        <dbReference type="EMBL" id="WRP18977.1"/>
    </source>
</evidence>
<evidence type="ECO:0000256" key="1">
    <source>
        <dbReference type="ARBA" id="ARBA00022729"/>
    </source>
</evidence>
<dbReference type="SUPFAM" id="SSF51445">
    <property type="entry name" value="(Trans)glycosidases"/>
    <property type="match status" value="2"/>
</dbReference>
<dbReference type="InterPro" id="IPR052177">
    <property type="entry name" value="Divisome_Glycosyl_Hydrolase"/>
</dbReference>
<dbReference type="PANTHER" id="PTHR43405:SF1">
    <property type="entry name" value="GLYCOSYL HYDROLASE DIGH"/>
    <property type="match status" value="1"/>
</dbReference>
<dbReference type="InterPro" id="IPR017853">
    <property type="entry name" value="GH"/>
</dbReference>
<sequence>MMRGGRRCAARLAAAIVLAGALVAGAGPARGAAPAAGGDEQPSPAAVEMRGIWVDNGTLARLGGPEGIGRLMRQVRQAGFNSVLVETIYRGNTLFPGPYQDPRFARWEQDPLEAVIREARAQGLFVHAWVWALAAGIYGRPGPLLADHPEWADRNLAGSAYSGLPTAVGWLDPSRPEVREWIAEQAAMLAHRYGVDGIHLDYARYNDDLHDPFGYTPHAQQAFRAETGLDLAGRAPRALPPPVRRAWAAWREDQVTAVVAAVRDALDRAGSRALLSAAVMPDLGQARLVHLQDWRRWLADGLVDLVMPMAYTSSGANLEDILDGLDGSLDAIRAWRDPGPLRRAIVPGLALFAARPDTIAASVDAVRRRGFGGVVAFSTAYLSLPLQQALAEQAFKEAAAPPSPQASLRKRWAAMDPLPPQPVPETPPVSYAATGAPGTTNLARDATVSVDSSFRGYGPEALHDGQRNDVLEVGRWGEVAWASAERPADHWIVLRWPTPRAIHQVDVYWALDRGRFFSSTRLRIEVYDDASEKWRLVWEYQGLPTHEVSRTSVSFAPVTTSGLRLWQPEGGGPLGRPGLMWVAEVEVYGPPATEEAARGTP</sequence>
<dbReference type="InterPro" id="IPR003790">
    <property type="entry name" value="GHL10"/>
</dbReference>
<dbReference type="EMBL" id="CP141615">
    <property type="protein sequence ID" value="WRP18977.1"/>
    <property type="molecule type" value="Genomic_DNA"/>
</dbReference>
<evidence type="ECO:0000259" key="3">
    <source>
        <dbReference type="Pfam" id="PF02638"/>
    </source>
</evidence>
<dbReference type="SUPFAM" id="SSF49785">
    <property type="entry name" value="Galactose-binding domain-like"/>
    <property type="match status" value="1"/>
</dbReference>
<dbReference type="PANTHER" id="PTHR43405">
    <property type="entry name" value="GLYCOSYL HYDROLASE DIGH"/>
    <property type="match status" value="1"/>
</dbReference>
<dbReference type="Gene3D" id="2.60.120.260">
    <property type="entry name" value="Galactose-binding domain-like"/>
    <property type="match status" value="1"/>
</dbReference>
<organism evidence="4 5">
    <name type="scientific">Carboxydichorda subterranea</name>
    <dbReference type="NCBI Taxonomy" id="3109565"/>
    <lineage>
        <taxon>Bacteria</taxon>
        <taxon>Bacillati</taxon>
        <taxon>Bacillota</taxon>
        <taxon>Limnochordia</taxon>
        <taxon>Limnochordales</taxon>
        <taxon>Geochordaceae</taxon>
        <taxon>Carboxydichorda</taxon>
    </lineage>
</organism>
<evidence type="ECO:0000256" key="2">
    <source>
        <dbReference type="SAM" id="SignalP"/>
    </source>
</evidence>
<reference evidence="4 5" key="1">
    <citation type="journal article" date="2024" name="Front. Microbiol.">
        <title>Novel thermophilic genera Geochorda gen. nov. and Carboxydochorda gen. nov. from the deep terrestrial subsurface reveal the ecophysiological diversity in the class Limnochordia.</title>
        <authorList>
            <person name="Karnachuk O.V."/>
            <person name="Lukina A.P."/>
            <person name="Avakyan M.R."/>
            <person name="Kadnikov V.V."/>
            <person name="Begmatov S."/>
            <person name="Beletsky A.V."/>
            <person name="Vlasova K.G."/>
            <person name="Novikov A.A."/>
            <person name="Shcherbakova V.A."/>
            <person name="Mardanov A.V."/>
            <person name="Ravin N.V."/>
        </authorList>
    </citation>
    <scope>NUCLEOTIDE SEQUENCE [LARGE SCALE GENOMIC DNA]</scope>
    <source>
        <strain evidence="4 5">L945</strain>
    </source>
</reference>
<protein>
    <submittedName>
        <fullName evidence="4">Family 10 glycosylhydrolase</fullName>
    </submittedName>
</protein>
<keyword evidence="5" id="KW-1185">Reference proteome</keyword>
<dbReference type="RefSeq" id="WP_324718247.1">
    <property type="nucleotide sequence ID" value="NZ_CP141615.1"/>
</dbReference>
<keyword evidence="1 2" id="KW-0732">Signal</keyword>
<accession>A0ABZ1C1Z1</accession>
<dbReference type="InterPro" id="IPR008979">
    <property type="entry name" value="Galactose-bd-like_sf"/>
</dbReference>
<proteinExistence type="predicted"/>
<evidence type="ECO:0000313" key="5">
    <source>
        <dbReference type="Proteomes" id="UP001332192"/>
    </source>
</evidence>
<dbReference type="Pfam" id="PF02638">
    <property type="entry name" value="GHL10"/>
    <property type="match status" value="1"/>
</dbReference>